<evidence type="ECO:0000313" key="2">
    <source>
        <dbReference type="EMBL" id="THU87806.1"/>
    </source>
</evidence>
<keyword evidence="3" id="KW-1185">Reference proteome</keyword>
<feature type="region of interest" description="Disordered" evidence="1">
    <location>
        <begin position="200"/>
        <end position="221"/>
    </location>
</feature>
<gene>
    <name evidence="2" type="ORF">K435DRAFT_803997</name>
</gene>
<feature type="compositionally biased region" description="Low complexity" evidence="1">
    <location>
        <begin position="1"/>
        <end position="21"/>
    </location>
</feature>
<dbReference type="EMBL" id="ML179434">
    <property type="protein sequence ID" value="THU87806.1"/>
    <property type="molecule type" value="Genomic_DNA"/>
</dbReference>
<feature type="region of interest" description="Disordered" evidence="1">
    <location>
        <begin position="1"/>
        <end position="27"/>
    </location>
</feature>
<protein>
    <submittedName>
        <fullName evidence="2">Uncharacterized protein</fullName>
    </submittedName>
</protein>
<sequence length="291" mass="31212">MSEQQPAQQPQQEPQQDPQQDLVPTSIPKFNVSAEAASQAQSDKARGYLFLPLGQSLIWPRRGIIRVLQATLRRQWLLLRESGCRGGTGVLWTGWTGIMISTAVPTSGWRGYGLSGGIWTVFEWRRPSRSKELGVLWREIGLPEKSKWNPRAVSVTRTCGEVRGGGWAWAWAGTCAGAWRGGLGKGSGRGLCRGLERGLGKGSGRGLGKGSGRDVSGDSAVEDQEGEGLLGLVFQAREGLVDCFGDGLVTVKVGVWDGLGATVEDVGDGFGALDKVEGNGFWAVDWNDEDG</sequence>
<evidence type="ECO:0000256" key="1">
    <source>
        <dbReference type="SAM" id="MobiDB-lite"/>
    </source>
</evidence>
<accession>A0A4S8LFJ9</accession>
<dbReference type="AlphaFoldDB" id="A0A4S8LFJ9"/>
<evidence type="ECO:0000313" key="3">
    <source>
        <dbReference type="Proteomes" id="UP000297245"/>
    </source>
</evidence>
<organism evidence="2 3">
    <name type="scientific">Dendrothele bispora (strain CBS 962.96)</name>
    <dbReference type="NCBI Taxonomy" id="1314807"/>
    <lineage>
        <taxon>Eukaryota</taxon>
        <taxon>Fungi</taxon>
        <taxon>Dikarya</taxon>
        <taxon>Basidiomycota</taxon>
        <taxon>Agaricomycotina</taxon>
        <taxon>Agaricomycetes</taxon>
        <taxon>Agaricomycetidae</taxon>
        <taxon>Agaricales</taxon>
        <taxon>Agaricales incertae sedis</taxon>
        <taxon>Dendrothele</taxon>
    </lineage>
</organism>
<name>A0A4S8LFJ9_DENBC</name>
<feature type="compositionally biased region" description="Gly residues" evidence="1">
    <location>
        <begin position="200"/>
        <end position="210"/>
    </location>
</feature>
<proteinExistence type="predicted"/>
<reference evidence="2 3" key="1">
    <citation type="journal article" date="2019" name="Nat. Ecol. Evol.">
        <title>Megaphylogeny resolves global patterns of mushroom evolution.</title>
        <authorList>
            <person name="Varga T."/>
            <person name="Krizsan K."/>
            <person name="Foldi C."/>
            <person name="Dima B."/>
            <person name="Sanchez-Garcia M."/>
            <person name="Sanchez-Ramirez S."/>
            <person name="Szollosi G.J."/>
            <person name="Szarkandi J.G."/>
            <person name="Papp V."/>
            <person name="Albert L."/>
            <person name="Andreopoulos W."/>
            <person name="Angelini C."/>
            <person name="Antonin V."/>
            <person name="Barry K.W."/>
            <person name="Bougher N.L."/>
            <person name="Buchanan P."/>
            <person name="Buyck B."/>
            <person name="Bense V."/>
            <person name="Catcheside P."/>
            <person name="Chovatia M."/>
            <person name="Cooper J."/>
            <person name="Damon W."/>
            <person name="Desjardin D."/>
            <person name="Finy P."/>
            <person name="Geml J."/>
            <person name="Haridas S."/>
            <person name="Hughes K."/>
            <person name="Justo A."/>
            <person name="Karasinski D."/>
            <person name="Kautmanova I."/>
            <person name="Kiss B."/>
            <person name="Kocsube S."/>
            <person name="Kotiranta H."/>
            <person name="LaButti K.M."/>
            <person name="Lechner B.E."/>
            <person name="Liimatainen K."/>
            <person name="Lipzen A."/>
            <person name="Lukacs Z."/>
            <person name="Mihaltcheva S."/>
            <person name="Morgado L.N."/>
            <person name="Niskanen T."/>
            <person name="Noordeloos M.E."/>
            <person name="Ohm R.A."/>
            <person name="Ortiz-Santana B."/>
            <person name="Ovrebo C."/>
            <person name="Racz N."/>
            <person name="Riley R."/>
            <person name="Savchenko A."/>
            <person name="Shiryaev A."/>
            <person name="Soop K."/>
            <person name="Spirin V."/>
            <person name="Szebenyi C."/>
            <person name="Tomsovsky M."/>
            <person name="Tulloss R.E."/>
            <person name="Uehling J."/>
            <person name="Grigoriev I.V."/>
            <person name="Vagvolgyi C."/>
            <person name="Papp T."/>
            <person name="Martin F.M."/>
            <person name="Miettinen O."/>
            <person name="Hibbett D.S."/>
            <person name="Nagy L.G."/>
        </authorList>
    </citation>
    <scope>NUCLEOTIDE SEQUENCE [LARGE SCALE GENOMIC DNA]</scope>
    <source>
        <strain evidence="2 3">CBS 962.96</strain>
    </source>
</reference>
<dbReference type="Proteomes" id="UP000297245">
    <property type="component" value="Unassembled WGS sequence"/>
</dbReference>